<dbReference type="SUPFAM" id="SSF52540">
    <property type="entry name" value="P-loop containing nucleoside triphosphate hydrolases"/>
    <property type="match status" value="1"/>
</dbReference>
<dbReference type="GO" id="GO:0006302">
    <property type="term" value="P:double-strand break repair"/>
    <property type="evidence" value="ECO:0007669"/>
    <property type="project" value="InterPro"/>
</dbReference>
<accession>A0A075U6H0</accession>
<keyword evidence="2" id="KW-0472">Membrane</keyword>
<dbReference type="InterPro" id="IPR038734">
    <property type="entry name" value="YhaN_AAA"/>
</dbReference>
<dbReference type="GO" id="GO:0016887">
    <property type="term" value="F:ATP hydrolysis activity"/>
    <property type="evidence" value="ECO:0007669"/>
    <property type="project" value="InterPro"/>
</dbReference>
<dbReference type="InterPro" id="IPR027417">
    <property type="entry name" value="P-loop_NTPase"/>
</dbReference>
<evidence type="ECO:0000313" key="4">
    <source>
        <dbReference type="EMBL" id="AIM63121.1"/>
    </source>
</evidence>
<keyword evidence="2" id="KW-0812">Transmembrane</keyword>
<sequence>MKITKIHIDHFGCWQNQQFEFTDGLQIVSGLNGTGKTTLHAYIQGMLFGFPSAKSATTTYENQSATAIYGGRLWFTHNGVCYELARHQRTNSTVILKNAVTNQEFANPEDMLSQMMAPLTPALYQSIYQFNQDDLLEILTLKPTELLERLRVIGIPNAQGWLRQSDEWVKEAESSLGKTVTAKRPINQKIAQLEEAKATLHRMEQGLPQLEEVEQQITSLKSDVQTLQSQQTQQVVADQYQKLQEQLQEVDSWLAAQPPKLRESDVTDIQVMQNTLASQYTSDDVSRWYDIERLLAQLSAQPVATRQQTTNRSELPWMYMVLVFVGGVLLGSLLGKPMIGVLLGIVIAGALFLPNKSAVETTTTVSTPRDARLIEQLEQLGFMVNDATNIAVSRQQVAQEIGKLTHQNESYRQVEQQLAARYHELGISSDADFDVRREQLAEISRQEQRQQILRTQLADVTEQEGIMHSVDDLADVLQQKHAQIAQLEVQLDRLGSDQSLRQQRQMVENWESELINDMRDYFALQMAAQWTRQSFDAANNDRWPRLEQQADRYLQTLTKGQYQHVTWTEKNFEITDYQNQTWDVRRLSRGTAQQLYVALRLAMISELQAQVNMPLLIDDAFVDFDVERQSALLSLLRTQSSEQQIFYFTKDAMTEPDQVIL</sequence>
<dbReference type="KEGG" id="wci:WS105_0867"/>
<dbReference type="Proteomes" id="UP000029079">
    <property type="component" value="Chromosome"/>
</dbReference>
<dbReference type="Pfam" id="PF13514">
    <property type="entry name" value="AAA_27"/>
    <property type="match status" value="1"/>
</dbReference>
<evidence type="ECO:0000259" key="3">
    <source>
        <dbReference type="Pfam" id="PF13514"/>
    </source>
</evidence>
<dbReference type="KEGG" id="wct:WS74_0869"/>
<feature type="coiled-coil region" evidence="1">
    <location>
        <begin position="443"/>
        <end position="497"/>
    </location>
</feature>
<organism evidence="4 5">
    <name type="scientific">Weissella ceti</name>
    <dbReference type="NCBI Taxonomy" id="759620"/>
    <lineage>
        <taxon>Bacteria</taxon>
        <taxon>Bacillati</taxon>
        <taxon>Bacillota</taxon>
        <taxon>Bacilli</taxon>
        <taxon>Lactobacillales</taxon>
        <taxon>Lactobacillaceae</taxon>
        <taxon>Weissella</taxon>
    </lineage>
</organism>
<protein>
    <submittedName>
        <fullName evidence="4">DNA repair ATPase</fullName>
    </submittedName>
</protein>
<feature type="domain" description="YhaN AAA" evidence="3">
    <location>
        <begin position="1"/>
        <end position="201"/>
    </location>
</feature>
<keyword evidence="1" id="KW-0175">Coiled coil</keyword>
<dbReference type="RefSeq" id="WP_009496363.1">
    <property type="nucleotide sequence ID" value="NZ_CP009223.1"/>
</dbReference>
<evidence type="ECO:0000256" key="2">
    <source>
        <dbReference type="SAM" id="Phobius"/>
    </source>
</evidence>
<evidence type="ECO:0000313" key="5">
    <source>
        <dbReference type="Proteomes" id="UP000029079"/>
    </source>
</evidence>
<keyword evidence="2" id="KW-1133">Transmembrane helix</keyword>
<keyword evidence="5" id="KW-1185">Reference proteome</keyword>
<reference evidence="5" key="2">
    <citation type="submission" date="2014-08" db="EMBL/GenBank/DDBJ databases">
        <title>Complete genome of Weissella ceti strain WS74 isolated from diseased rainbow trout in Brazil.</title>
        <authorList>
            <person name="Figueiredo H.C.P."/>
            <person name="Leal C.A.G."/>
            <person name="Pereira F.L."/>
            <person name="Soares S.C."/>
            <person name="Dorella F.A."/>
            <person name="Carvalho A.F."/>
            <person name="Azevedo V.A.C."/>
        </authorList>
    </citation>
    <scope>NUCLEOTIDE SEQUENCE [LARGE SCALE GENOMIC DNA]</scope>
    <source>
        <strain evidence="5">WS74</strain>
    </source>
</reference>
<dbReference type="STRING" id="759620.WS105_0867"/>
<dbReference type="PANTHER" id="PTHR41259">
    <property type="entry name" value="DOUBLE-STRAND BREAK REPAIR RAD50 ATPASE, PUTATIVE-RELATED"/>
    <property type="match status" value="1"/>
</dbReference>
<feature type="coiled-coil region" evidence="1">
    <location>
        <begin position="186"/>
        <end position="230"/>
    </location>
</feature>
<evidence type="ECO:0000256" key="1">
    <source>
        <dbReference type="SAM" id="Coils"/>
    </source>
</evidence>
<dbReference type="KEGG" id="wce:WS08_0803"/>
<gene>
    <name evidence="4" type="ORF">WS74_0869</name>
</gene>
<dbReference type="PATRIC" id="fig|759620.7.peg.829"/>
<dbReference type="PANTHER" id="PTHR41259:SF1">
    <property type="entry name" value="DOUBLE-STRAND BREAK REPAIR RAD50 ATPASE, PUTATIVE-RELATED"/>
    <property type="match status" value="1"/>
</dbReference>
<proteinExistence type="predicted"/>
<reference evidence="4 5" key="1">
    <citation type="journal article" date="2014" name="Genome Announc.">
        <title>Complete Genome Sequences of Fish Pathogenic Weissella ceti Strains WS74 and WS105.</title>
        <authorList>
            <person name="Figueiredo H.C."/>
            <person name="Leal C.A."/>
            <person name="Dorella F.A."/>
            <person name="Carvalho A.F."/>
            <person name="Soares S.C."/>
            <person name="Pereira F.L."/>
            <person name="Azevedo V.A."/>
        </authorList>
    </citation>
    <scope>NUCLEOTIDE SEQUENCE [LARGE SCALE GENOMIC DNA]</scope>
    <source>
        <strain evidence="4 5">WS74</strain>
    </source>
</reference>
<name>A0A075U6H0_9LACO</name>
<dbReference type="EMBL" id="CP009223">
    <property type="protein sequence ID" value="AIM63121.1"/>
    <property type="molecule type" value="Genomic_DNA"/>
</dbReference>
<feature type="transmembrane region" description="Helical" evidence="2">
    <location>
        <begin position="316"/>
        <end position="334"/>
    </location>
</feature>
<dbReference type="AlphaFoldDB" id="A0A075U6H0"/>
<dbReference type="Gene3D" id="3.40.50.300">
    <property type="entry name" value="P-loop containing nucleotide triphosphate hydrolases"/>
    <property type="match status" value="2"/>
</dbReference>
<dbReference type="OrthoDB" id="9764467at2"/>